<reference evidence="4 5" key="1">
    <citation type="submission" date="2020-08" db="EMBL/GenBank/DDBJ databases">
        <title>Putative novel bacterial strains isolated from necrotic wheat leaf tissues caused by Xanthomonas translucens.</title>
        <authorList>
            <person name="Tambong J.T."/>
        </authorList>
    </citation>
    <scope>NUCLEOTIDE SEQUENCE [LARGE SCALE GENOMIC DNA]</scope>
    <source>
        <strain evidence="5">DOAB 1063</strain>
    </source>
</reference>
<sequence length="371" mass="40131">MDTSLSLARGTAAPASANPSASATPGAGVVRIADDKAMLRAAADLTRDLVKPRPAVYWGDLIASMLLGYGALFVAATSDSTAVTVIAAIASVLGLYRGLSFIHEVSHMKHASVPNFRLGWNILVGVPMLTPSFMYEGVHNLHHAKTRYGTVEDPEYLPLALMKPWTLPLFIVVSALAPIALLIRFAILSPLSLLSPKLRTMVVERYSALAINPQFRRRAPEGEAKAYWNRLEIAASLWAITLIAITVTGVLPLRAFLTILGVASAFAVLNQVRTLVAHLWENDGETMTVTAQYLDTVNVPPPALLPALWAPVGLRYHALHHLLPGLPYHALGEAHRRISAELDAMSPYHKASYPGLPGLVSKIARSTMVRR</sequence>
<evidence type="ECO:0000313" key="5">
    <source>
        <dbReference type="Proteomes" id="UP000597613"/>
    </source>
</evidence>
<evidence type="ECO:0000313" key="4">
    <source>
        <dbReference type="EMBL" id="MBC3943387.1"/>
    </source>
</evidence>
<feature type="region of interest" description="Disordered" evidence="1">
    <location>
        <begin position="1"/>
        <end position="25"/>
    </location>
</feature>
<dbReference type="RefSeq" id="WP_187504972.1">
    <property type="nucleotide sequence ID" value="NZ_CP162536.1"/>
</dbReference>
<feature type="transmembrane region" description="Helical" evidence="2">
    <location>
        <begin position="118"/>
        <end position="135"/>
    </location>
</feature>
<feature type="domain" description="Fatty acid desaturase" evidence="3">
    <location>
        <begin position="86"/>
        <end position="346"/>
    </location>
</feature>
<keyword evidence="2" id="KW-1133">Transmembrane helix</keyword>
<feature type="transmembrane region" description="Helical" evidence="2">
    <location>
        <begin position="81"/>
        <end position="98"/>
    </location>
</feature>
<dbReference type="Pfam" id="PF00487">
    <property type="entry name" value="FA_desaturase"/>
    <property type="match status" value="1"/>
</dbReference>
<dbReference type="PANTHER" id="PTHR19353">
    <property type="entry name" value="FATTY ACID DESATURASE 2"/>
    <property type="match status" value="1"/>
</dbReference>
<dbReference type="InterPro" id="IPR005804">
    <property type="entry name" value="FA_desaturase_dom"/>
</dbReference>
<dbReference type="InterPro" id="IPR012171">
    <property type="entry name" value="Fatty_acid_desaturase"/>
</dbReference>
<keyword evidence="2" id="KW-0812">Transmembrane</keyword>
<name>A0ABR7ATX9_9SPHN</name>
<dbReference type="EMBL" id="JACONT010000049">
    <property type="protein sequence ID" value="MBC3943387.1"/>
    <property type="molecule type" value="Genomic_DNA"/>
</dbReference>
<dbReference type="Proteomes" id="UP000597613">
    <property type="component" value="Unassembled WGS sequence"/>
</dbReference>
<gene>
    <name evidence="4" type="ORF">H8S47_17045</name>
</gene>
<proteinExistence type="predicted"/>
<feature type="transmembrane region" description="Helical" evidence="2">
    <location>
        <begin position="227"/>
        <end position="245"/>
    </location>
</feature>
<evidence type="ECO:0000259" key="3">
    <source>
        <dbReference type="Pfam" id="PF00487"/>
    </source>
</evidence>
<comment type="caution">
    <text evidence="4">The sequence shown here is derived from an EMBL/GenBank/DDBJ whole genome shotgun (WGS) entry which is preliminary data.</text>
</comment>
<evidence type="ECO:0000256" key="1">
    <source>
        <dbReference type="SAM" id="MobiDB-lite"/>
    </source>
</evidence>
<organism evidence="4 5">
    <name type="scientific">Sphingomonas albertensis</name>
    <dbReference type="NCBI Taxonomy" id="2762591"/>
    <lineage>
        <taxon>Bacteria</taxon>
        <taxon>Pseudomonadati</taxon>
        <taxon>Pseudomonadota</taxon>
        <taxon>Alphaproteobacteria</taxon>
        <taxon>Sphingomonadales</taxon>
        <taxon>Sphingomonadaceae</taxon>
        <taxon>Sphingomonas</taxon>
    </lineage>
</organism>
<accession>A0ABR7ATX9</accession>
<keyword evidence="2" id="KW-0472">Membrane</keyword>
<protein>
    <submittedName>
        <fullName evidence="4">Fatty acid desaturase</fullName>
    </submittedName>
</protein>
<keyword evidence="5" id="KW-1185">Reference proteome</keyword>
<dbReference type="CDD" id="cd01060">
    <property type="entry name" value="Membrane-FADS-like"/>
    <property type="match status" value="1"/>
</dbReference>
<feature type="compositionally biased region" description="Low complexity" evidence="1">
    <location>
        <begin position="10"/>
        <end position="25"/>
    </location>
</feature>
<dbReference type="PANTHER" id="PTHR19353:SF19">
    <property type="entry name" value="DELTA(5) FATTY ACID DESATURASE C-RELATED"/>
    <property type="match status" value="1"/>
</dbReference>
<feature type="transmembrane region" description="Helical" evidence="2">
    <location>
        <begin position="165"/>
        <end position="187"/>
    </location>
</feature>
<feature type="transmembrane region" description="Helical" evidence="2">
    <location>
        <begin position="55"/>
        <end position="75"/>
    </location>
</feature>
<evidence type="ECO:0000256" key="2">
    <source>
        <dbReference type="SAM" id="Phobius"/>
    </source>
</evidence>